<evidence type="ECO:0000256" key="10">
    <source>
        <dbReference type="ARBA" id="ARBA00053031"/>
    </source>
</evidence>
<dbReference type="SUPFAM" id="SSF51905">
    <property type="entry name" value="FAD/NAD(P)-binding domain"/>
    <property type="match status" value="2"/>
</dbReference>
<evidence type="ECO:0000256" key="1">
    <source>
        <dbReference type="ARBA" id="ARBA00004214"/>
    </source>
</evidence>
<sequence>MITPLTIQNLYHILTHEELETLALQSWAPFDTSPMYGRRLQYPVFNEYNPLPVIIIGNGPSGICLSYLLSGYTPYIKEEATHSNPILQRKLEEAPELPLTDQDLQYLSEGLEGRSSSPVALLFDALLRPDTDMGSSAESTLTWWHEPERAIPHLVLGQSPPGGAWNSIEGSMITLSRGEWMGLPDLPFKDWVRRKRRHLRNDRATARDIAQYYQHYVKNKGLQENFISGSVVTSVRKVHTGANFLYKSEDAHADLSSTFDLEEQFNNTSSANKDRGLFQVNGFLKTESERQQPFSIYAENVVLATGMFDSPSRLGIKGEDLPFISHQISALEDAVRNQSVSPNSDPVLIIGAGLTAADAVLFAHHCNIPVIHAFRRKVNDPGLIFNQLPQMMYPEYHKVHQMMKEQSIFDSGPYEGYISLPEHFVVRFEDDKKCVFQDKSGHHVVYNISMALVLIGSNPNLSFLPNNGTQLAVDNEKPAISKRNPIDIDQFTYECTREEGLYAVGPLVGDYFVRFVQGGALAAASSLLRKSNKKPP</sequence>
<dbReference type="Proteomes" id="UP001066276">
    <property type="component" value="Chromosome 12"/>
</dbReference>
<keyword evidence="5" id="KW-0221">Differentiation</keyword>
<dbReference type="GO" id="GO:0030308">
    <property type="term" value="P:negative regulation of cell growth"/>
    <property type="evidence" value="ECO:0007669"/>
    <property type="project" value="TreeGrafter"/>
</dbReference>
<gene>
    <name evidence="15" type="ORF">NDU88_003546</name>
</gene>
<protein>
    <recommendedName>
        <fullName evidence="12">Oxidative stress-induced growth inhibitor 1</fullName>
    </recommendedName>
</protein>
<reference evidence="15" key="1">
    <citation type="journal article" date="2022" name="bioRxiv">
        <title>Sequencing and chromosome-scale assembly of the giantPleurodeles waltlgenome.</title>
        <authorList>
            <person name="Brown T."/>
            <person name="Elewa A."/>
            <person name="Iarovenko S."/>
            <person name="Subramanian E."/>
            <person name="Araus A.J."/>
            <person name="Petzold A."/>
            <person name="Susuki M."/>
            <person name="Suzuki K.-i.T."/>
            <person name="Hayashi T."/>
            <person name="Toyoda A."/>
            <person name="Oliveira C."/>
            <person name="Osipova E."/>
            <person name="Leigh N.D."/>
            <person name="Simon A."/>
            <person name="Yun M.H."/>
        </authorList>
    </citation>
    <scope>NUCLEOTIDE SEQUENCE</scope>
    <source>
        <strain evidence="15">20211129_DDA</strain>
        <tissue evidence="15">Liver</tissue>
    </source>
</reference>
<evidence type="ECO:0000256" key="5">
    <source>
        <dbReference type="ARBA" id="ARBA00022782"/>
    </source>
</evidence>
<dbReference type="PANTHER" id="PTHR15192:SF15">
    <property type="entry name" value="OXIDATIVE STRESS-INDUCED GROWTH INHIBITOR 1"/>
    <property type="match status" value="1"/>
</dbReference>
<organism evidence="15 16">
    <name type="scientific">Pleurodeles waltl</name>
    <name type="common">Iberian ribbed newt</name>
    <dbReference type="NCBI Taxonomy" id="8319"/>
    <lineage>
        <taxon>Eukaryota</taxon>
        <taxon>Metazoa</taxon>
        <taxon>Chordata</taxon>
        <taxon>Craniata</taxon>
        <taxon>Vertebrata</taxon>
        <taxon>Euteleostomi</taxon>
        <taxon>Amphibia</taxon>
        <taxon>Batrachia</taxon>
        <taxon>Caudata</taxon>
        <taxon>Salamandroidea</taxon>
        <taxon>Salamandridae</taxon>
        <taxon>Pleurodelinae</taxon>
        <taxon>Pleurodeles</taxon>
    </lineage>
</organism>
<dbReference type="PANTHER" id="PTHR15192">
    <property type="entry name" value="PROTEIN CBG05349"/>
    <property type="match status" value="1"/>
</dbReference>
<evidence type="ECO:0000256" key="6">
    <source>
        <dbReference type="ARBA" id="ARBA00022827"/>
    </source>
</evidence>
<feature type="domain" description="FAD/NAD(P)-binding" evidence="14">
    <location>
        <begin position="286"/>
        <end position="505"/>
    </location>
</feature>
<dbReference type="InterPro" id="IPR023753">
    <property type="entry name" value="FAD/NAD-binding_dom"/>
</dbReference>
<keyword evidence="6" id="KW-0274">FAD</keyword>
<dbReference type="GO" id="GO:0008083">
    <property type="term" value="F:growth factor activity"/>
    <property type="evidence" value="ECO:0007669"/>
    <property type="project" value="TreeGrafter"/>
</dbReference>
<proteinExistence type="inferred from homology"/>
<keyword evidence="8" id="KW-0560">Oxidoreductase</keyword>
<dbReference type="AlphaFoldDB" id="A0AAV7KYS3"/>
<dbReference type="EMBL" id="JANPWB010000016">
    <property type="protein sequence ID" value="KAJ1083387.1"/>
    <property type="molecule type" value="Genomic_DNA"/>
</dbReference>
<dbReference type="GO" id="GO:0030496">
    <property type="term" value="C:midbody"/>
    <property type="evidence" value="ECO:0007669"/>
    <property type="project" value="UniProtKB-SubCell"/>
</dbReference>
<dbReference type="InterPro" id="IPR036188">
    <property type="entry name" value="FAD/NAD-bd_sf"/>
</dbReference>
<dbReference type="FunFam" id="3.50.50.60:FF:000152">
    <property type="entry name" value="Oxidative stress-induced growth inhibitor 1"/>
    <property type="match status" value="1"/>
</dbReference>
<dbReference type="Gene3D" id="3.50.50.60">
    <property type="entry name" value="FAD/NAD(P)-binding domain"/>
    <property type="match status" value="1"/>
</dbReference>
<evidence type="ECO:0000256" key="4">
    <source>
        <dbReference type="ARBA" id="ARBA00022630"/>
    </source>
</evidence>
<accession>A0AAV7KYS3</accession>
<keyword evidence="9" id="KW-0503">Monooxygenase</keyword>
<evidence type="ECO:0000313" key="15">
    <source>
        <dbReference type="EMBL" id="KAJ1083387.1"/>
    </source>
</evidence>
<comment type="function">
    <text evidence="13">Monooxygenase catalytic activity. Involved in regulation of cytokinesis; promotes RHOA activity, probably acting locally at the midbody in late cytokinesis. Monooxygenase activity is involved in stabilizing transient structures between daughter cells, termed intercellular bridges, before abscission. Regulates differentiation and proliferation through the regulation of cell death.</text>
</comment>
<comment type="subcellular location">
    <subcellularLocation>
        <location evidence="1">Midbody</location>
    </subcellularLocation>
</comment>
<dbReference type="InterPro" id="IPR029731">
    <property type="entry name" value="OSGIN1/2"/>
</dbReference>
<evidence type="ECO:0000313" key="16">
    <source>
        <dbReference type="Proteomes" id="UP001066276"/>
    </source>
</evidence>
<dbReference type="GO" id="GO:0030154">
    <property type="term" value="P:cell differentiation"/>
    <property type="evidence" value="ECO:0007669"/>
    <property type="project" value="UniProtKB-KW"/>
</dbReference>
<evidence type="ECO:0000256" key="11">
    <source>
        <dbReference type="ARBA" id="ARBA00061663"/>
    </source>
</evidence>
<comment type="cofactor">
    <cofactor evidence="10">
        <name>NADPH</name>
        <dbReference type="ChEBI" id="CHEBI:57783"/>
    </cofactor>
</comment>
<evidence type="ECO:0000256" key="13">
    <source>
        <dbReference type="ARBA" id="ARBA00093330"/>
    </source>
</evidence>
<evidence type="ECO:0000256" key="8">
    <source>
        <dbReference type="ARBA" id="ARBA00023002"/>
    </source>
</evidence>
<keyword evidence="7" id="KW-0521">NADP</keyword>
<evidence type="ECO:0000259" key="14">
    <source>
        <dbReference type="Pfam" id="PF07992"/>
    </source>
</evidence>
<dbReference type="Pfam" id="PF07992">
    <property type="entry name" value="Pyr_redox_2"/>
    <property type="match status" value="1"/>
</dbReference>
<keyword evidence="16" id="KW-1185">Reference proteome</keyword>
<comment type="similarity">
    <text evidence="11">Belongs to the OKL38 family.</text>
</comment>
<name>A0AAV7KYS3_PLEWA</name>
<evidence type="ECO:0000256" key="7">
    <source>
        <dbReference type="ARBA" id="ARBA00022857"/>
    </source>
</evidence>
<comment type="caution">
    <text evidence="15">The sequence shown here is derived from an EMBL/GenBank/DDBJ whole genome shotgun (WGS) entry which is preliminary data.</text>
</comment>
<keyword evidence="2" id="KW-0597">Phosphoprotein</keyword>
<evidence type="ECO:0000256" key="2">
    <source>
        <dbReference type="ARBA" id="ARBA00022553"/>
    </source>
</evidence>
<evidence type="ECO:0000256" key="3">
    <source>
        <dbReference type="ARBA" id="ARBA00022604"/>
    </source>
</evidence>
<evidence type="ECO:0000256" key="9">
    <source>
        <dbReference type="ARBA" id="ARBA00023033"/>
    </source>
</evidence>
<keyword evidence="4" id="KW-0285">Flavoprotein</keyword>
<dbReference type="GO" id="GO:0004497">
    <property type="term" value="F:monooxygenase activity"/>
    <property type="evidence" value="ECO:0007669"/>
    <property type="project" value="UniProtKB-KW"/>
</dbReference>
<evidence type="ECO:0000256" key="12">
    <source>
        <dbReference type="ARBA" id="ARBA00070803"/>
    </source>
</evidence>
<keyword evidence="3" id="KW-0341">Growth regulation</keyword>